<feature type="domain" description="RCK C-terminal" evidence="4">
    <location>
        <begin position="252"/>
        <end position="335"/>
    </location>
</feature>
<evidence type="ECO:0000256" key="2">
    <source>
        <dbReference type="SAM" id="Phobius"/>
    </source>
</evidence>
<accession>A0A8J6TAS5</accession>
<evidence type="ECO:0000256" key="1">
    <source>
        <dbReference type="ARBA" id="ARBA00004651"/>
    </source>
</evidence>
<dbReference type="Pfam" id="PF02254">
    <property type="entry name" value="TrkA_N"/>
    <property type="match status" value="1"/>
</dbReference>
<comment type="subcellular location">
    <subcellularLocation>
        <location evidence="1">Cell membrane</location>
        <topology evidence="1">Multi-pass membrane protein</topology>
    </subcellularLocation>
</comment>
<dbReference type="EMBL" id="JACNLL010000007">
    <property type="protein sequence ID" value="MBC8198480.1"/>
    <property type="molecule type" value="Genomic_DNA"/>
</dbReference>
<dbReference type="Pfam" id="PF02080">
    <property type="entry name" value="TrkA_C"/>
    <property type="match status" value="1"/>
</dbReference>
<dbReference type="InterPro" id="IPR036291">
    <property type="entry name" value="NAD(P)-bd_dom_sf"/>
</dbReference>
<name>A0A8J6TAS5_9BACT</name>
<dbReference type="Pfam" id="PF07885">
    <property type="entry name" value="Ion_trans_2"/>
    <property type="match status" value="1"/>
</dbReference>
<keyword evidence="5" id="KW-0813">Transport</keyword>
<dbReference type="Gene3D" id="3.40.50.720">
    <property type="entry name" value="NAD(P)-binding Rossmann-like Domain"/>
    <property type="match status" value="1"/>
</dbReference>
<dbReference type="SUPFAM" id="SSF116726">
    <property type="entry name" value="TrkA C-terminal domain-like"/>
    <property type="match status" value="1"/>
</dbReference>
<reference evidence="5 6" key="1">
    <citation type="submission" date="2020-08" db="EMBL/GenBank/DDBJ databases">
        <title>Bridging the membrane lipid divide: bacteria of the FCB group superphylum have the potential to synthesize archaeal ether lipids.</title>
        <authorList>
            <person name="Villanueva L."/>
            <person name="Von Meijenfeldt F.A.B."/>
            <person name="Westbye A.B."/>
            <person name="Yadav S."/>
            <person name="Hopmans E.C."/>
            <person name="Dutilh B.E."/>
            <person name="Sinninghe Damste J.S."/>
        </authorList>
    </citation>
    <scope>NUCLEOTIDE SEQUENCE [LARGE SCALE GENOMIC DNA]</scope>
    <source>
        <strain evidence="5">NIOZ-UU82</strain>
    </source>
</reference>
<dbReference type="PROSITE" id="PS51201">
    <property type="entry name" value="RCK_N"/>
    <property type="match status" value="1"/>
</dbReference>
<feature type="transmembrane region" description="Helical" evidence="2">
    <location>
        <begin position="7"/>
        <end position="27"/>
    </location>
</feature>
<dbReference type="Proteomes" id="UP000603545">
    <property type="component" value="Unassembled WGS sequence"/>
</dbReference>
<dbReference type="PROSITE" id="PS51202">
    <property type="entry name" value="RCK_C"/>
    <property type="match status" value="1"/>
</dbReference>
<keyword evidence="5" id="KW-0406">Ion transport</keyword>
<dbReference type="GO" id="GO:0006813">
    <property type="term" value="P:potassium ion transport"/>
    <property type="evidence" value="ECO:0007669"/>
    <property type="project" value="InterPro"/>
</dbReference>
<evidence type="ECO:0000313" key="5">
    <source>
        <dbReference type="EMBL" id="MBC8198480.1"/>
    </source>
</evidence>
<dbReference type="PANTHER" id="PTHR43833">
    <property type="entry name" value="POTASSIUM CHANNEL PROTEIN 2-RELATED-RELATED"/>
    <property type="match status" value="1"/>
</dbReference>
<dbReference type="AlphaFoldDB" id="A0A8J6TAS5"/>
<dbReference type="GO" id="GO:0005886">
    <property type="term" value="C:plasma membrane"/>
    <property type="evidence" value="ECO:0007669"/>
    <property type="project" value="UniProtKB-SubCell"/>
</dbReference>
<sequence>MNIKKRLYFVLIAIFVIISAGSIGYYILFGGKPKFMDCIFMTVISLTSVGYGEILPVTGNATAQIFTMILITFGMGILLYGISSMTALLVEGDLTGILRKKQMDKEIKKLNNHYIVCGGGETGCPLLEELIKNREQVVLIELDEKNIERCSRVENLLYIKGDATDDQNLLAAGIERAAGIIIALPSDKDNLYITMTARMLNKKIRIISRMTNQKLMPKLKKAGADSVVSPNFIGALRMASEMIRPAAVDFLDSMLRSRKHQLRIHEITVSAHSNAVGKKISESGIKDKFNLLILGAKQNSEEIEFNPSPSQVLKEGMILIVMGKVDDIARARKGL</sequence>
<feature type="transmembrane region" description="Helical" evidence="2">
    <location>
        <begin position="65"/>
        <end position="90"/>
    </location>
</feature>
<dbReference type="InterPro" id="IPR003148">
    <property type="entry name" value="RCK_N"/>
</dbReference>
<dbReference type="Gene3D" id="3.30.70.1450">
    <property type="entry name" value="Regulator of K+ conductance, C-terminal domain"/>
    <property type="match status" value="1"/>
</dbReference>
<dbReference type="InterPro" id="IPR036721">
    <property type="entry name" value="RCK_C_sf"/>
</dbReference>
<organism evidence="5 6">
    <name type="scientific">Candidatus Desulfaltia bathyphila</name>
    <dbReference type="NCBI Taxonomy" id="2841697"/>
    <lineage>
        <taxon>Bacteria</taxon>
        <taxon>Pseudomonadati</taxon>
        <taxon>Thermodesulfobacteriota</taxon>
        <taxon>Desulfobacteria</taxon>
        <taxon>Desulfobacterales</taxon>
        <taxon>Desulfobacterales incertae sedis</taxon>
        <taxon>Candidatus Desulfaltia</taxon>
    </lineage>
</organism>
<comment type="caution">
    <text evidence="5">The sequence shown here is derived from an EMBL/GenBank/DDBJ whole genome shotgun (WGS) entry which is preliminary data.</text>
</comment>
<evidence type="ECO:0000259" key="3">
    <source>
        <dbReference type="PROSITE" id="PS51201"/>
    </source>
</evidence>
<keyword evidence="2" id="KW-1133">Transmembrane helix</keyword>
<evidence type="ECO:0000313" key="6">
    <source>
        <dbReference type="Proteomes" id="UP000603545"/>
    </source>
</evidence>
<protein>
    <submittedName>
        <fullName evidence="5">Potassium channel protein</fullName>
    </submittedName>
</protein>
<gene>
    <name evidence="5" type="ORF">H8E80_00310</name>
</gene>
<dbReference type="SUPFAM" id="SSF51735">
    <property type="entry name" value="NAD(P)-binding Rossmann-fold domains"/>
    <property type="match status" value="1"/>
</dbReference>
<keyword evidence="2" id="KW-0472">Membrane</keyword>
<keyword evidence="2" id="KW-0812">Transmembrane</keyword>
<proteinExistence type="predicted"/>
<evidence type="ECO:0000259" key="4">
    <source>
        <dbReference type="PROSITE" id="PS51202"/>
    </source>
</evidence>
<feature type="domain" description="RCK N-terminal" evidence="3">
    <location>
        <begin position="111"/>
        <end position="229"/>
    </location>
</feature>
<dbReference type="SUPFAM" id="SSF81324">
    <property type="entry name" value="Voltage-gated potassium channels"/>
    <property type="match status" value="1"/>
</dbReference>
<dbReference type="InterPro" id="IPR006037">
    <property type="entry name" value="RCK_C"/>
</dbReference>
<dbReference type="InterPro" id="IPR013099">
    <property type="entry name" value="K_chnl_dom"/>
</dbReference>
<dbReference type="PANTHER" id="PTHR43833:SF9">
    <property type="entry name" value="POTASSIUM CHANNEL PROTEIN YUGO-RELATED"/>
    <property type="match status" value="1"/>
</dbReference>
<dbReference type="InterPro" id="IPR050721">
    <property type="entry name" value="Trk_Ktr_HKT_K-transport"/>
</dbReference>
<dbReference type="Gene3D" id="1.10.287.70">
    <property type="match status" value="1"/>
</dbReference>
<keyword evidence="5" id="KW-0407">Ion channel</keyword>
<dbReference type="GO" id="GO:0008324">
    <property type="term" value="F:monoatomic cation transmembrane transporter activity"/>
    <property type="evidence" value="ECO:0007669"/>
    <property type="project" value="InterPro"/>
</dbReference>